<dbReference type="Proteomes" id="UP000596660">
    <property type="component" value="Unplaced"/>
</dbReference>
<protein>
    <recommendedName>
        <fullName evidence="5">Transposase</fullName>
    </recommendedName>
</protein>
<feature type="compositionally biased region" description="Polar residues" evidence="2">
    <location>
        <begin position="340"/>
        <end position="350"/>
    </location>
</feature>
<evidence type="ECO:0000313" key="3">
    <source>
        <dbReference type="EnsemblPlants" id="AUR62041672-RA:cds"/>
    </source>
</evidence>
<dbReference type="Gramene" id="AUR62041672-RA">
    <property type="protein sequence ID" value="AUR62041672-RA:cds"/>
    <property type="gene ID" value="AUR62041672"/>
</dbReference>
<name>A0A803N7B8_CHEQI</name>
<evidence type="ECO:0008006" key="5">
    <source>
        <dbReference type="Google" id="ProtNLM"/>
    </source>
</evidence>
<feature type="region of interest" description="Disordered" evidence="2">
    <location>
        <begin position="1"/>
        <end position="68"/>
    </location>
</feature>
<proteinExistence type="predicted"/>
<accession>A0A803N7B8</accession>
<dbReference type="EnsemblPlants" id="AUR62041672-RA">
    <property type="protein sequence ID" value="AUR62041672-RA:cds"/>
    <property type="gene ID" value="AUR62041672"/>
</dbReference>
<evidence type="ECO:0000256" key="1">
    <source>
        <dbReference type="SAM" id="Coils"/>
    </source>
</evidence>
<dbReference type="OMA" id="YTIRERW"/>
<feature type="compositionally biased region" description="Polar residues" evidence="2">
    <location>
        <begin position="15"/>
        <end position="24"/>
    </location>
</feature>
<evidence type="ECO:0000256" key="2">
    <source>
        <dbReference type="SAM" id="MobiDB-lite"/>
    </source>
</evidence>
<dbReference type="PANTHER" id="PTHR33144">
    <property type="entry name" value="OS10G0409366 PROTEIN-RELATED"/>
    <property type="match status" value="1"/>
</dbReference>
<reference evidence="3" key="2">
    <citation type="submission" date="2021-03" db="UniProtKB">
        <authorList>
            <consortium name="EnsemblPlants"/>
        </authorList>
    </citation>
    <scope>IDENTIFICATION</scope>
</reference>
<feature type="region of interest" description="Disordered" evidence="2">
    <location>
        <begin position="340"/>
        <end position="363"/>
    </location>
</feature>
<reference evidence="3" key="1">
    <citation type="journal article" date="2017" name="Nature">
        <title>The genome of Chenopodium quinoa.</title>
        <authorList>
            <person name="Jarvis D.E."/>
            <person name="Ho Y.S."/>
            <person name="Lightfoot D.J."/>
            <person name="Schmoeckel S.M."/>
            <person name="Li B."/>
            <person name="Borm T.J.A."/>
            <person name="Ohyanagi H."/>
            <person name="Mineta K."/>
            <person name="Michell C.T."/>
            <person name="Saber N."/>
            <person name="Kharbatia N.M."/>
            <person name="Rupper R.R."/>
            <person name="Sharp A.R."/>
            <person name="Dally N."/>
            <person name="Boughton B.A."/>
            <person name="Woo Y.H."/>
            <person name="Gao G."/>
            <person name="Schijlen E.G.W.M."/>
            <person name="Guo X."/>
            <person name="Momin A.A."/>
            <person name="Negrao S."/>
            <person name="Al-Babili S."/>
            <person name="Gehring C."/>
            <person name="Roessner U."/>
            <person name="Jung C."/>
            <person name="Murphy K."/>
            <person name="Arold S.T."/>
            <person name="Gojobori T."/>
            <person name="van der Linden C.G."/>
            <person name="van Loo E.N."/>
            <person name="Jellen E.N."/>
            <person name="Maughan P.J."/>
            <person name="Tester M."/>
        </authorList>
    </citation>
    <scope>NUCLEOTIDE SEQUENCE [LARGE SCALE GENOMIC DNA]</scope>
    <source>
        <strain evidence="3">cv. PI 614886</strain>
    </source>
</reference>
<dbReference type="PANTHER" id="PTHR33144:SF52">
    <property type="match status" value="1"/>
</dbReference>
<feature type="compositionally biased region" description="Acidic residues" evidence="2">
    <location>
        <begin position="352"/>
        <end position="363"/>
    </location>
</feature>
<sequence length="363" mass="42002">MAKRRRLNKIRVSVENPSTSTEMAETQHTDMDASHTVQKTMSREETTIENEMDPSMQDDQDSEENSVTRRGPTILADIWNQSPEEKWVVKFNRYGQPIGEESTLLSSFIGTIGRNPELAPQGHPDWRLVPKEYKDKCMDEIRARFTFPRIGEPFILKTIGERVKDFRGELKAEYYEPNKHNRNLLVENKPGRVPIEQWLKLITYWEQDKTKELMKEKLAEIPGGVEQSEGRIAWSGDIYDQVINKPEKYGKLRGVGFGVSSSIIRDNSSASQLRLISSNNCDNVQFENLIEARIKVIQEKHQKELKEMHEKAKEDMKQMHERQEYLEDNLSKLVEFLTNTLPKKPSSQEGANVDELDDDDFTG</sequence>
<organism evidence="3 4">
    <name type="scientific">Chenopodium quinoa</name>
    <name type="common">Quinoa</name>
    <dbReference type="NCBI Taxonomy" id="63459"/>
    <lineage>
        <taxon>Eukaryota</taxon>
        <taxon>Viridiplantae</taxon>
        <taxon>Streptophyta</taxon>
        <taxon>Embryophyta</taxon>
        <taxon>Tracheophyta</taxon>
        <taxon>Spermatophyta</taxon>
        <taxon>Magnoliopsida</taxon>
        <taxon>eudicotyledons</taxon>
        <taxon>Gunneridae</taxon>
        <taxon>Pentapetalae</taxon>
        <taxon>Caryophyllales</taxon>
        <taxon>Chenopodiaceae</taxon>
        <taxon>Chenopodioideae</taxon>
        <taxon>Atripliceae</taxon>
        <taxon>Chenopodium</taxon>
    </lineage>
</organism>
<feature type="compositionally biased region" description="Acidic residues" evidence="2">
    <location>
        <begin position="47"/>
        <end position="64"/>
    </location>
</feature>
<feature type="coiled-coil region" evidence="1">
    <location>
        <begin position="298"/>
        <end position="329"/>
    </location>
</feature>
<keyword evidence="4" id="KW-1185">Reference proteome</keyword>
<keyword evidence="1" id="KW-0175">Coiled coil</keyword>
<dbReference type="AlphaFoldDB" id="A0A803N7B8"/>
<evidence type="ECO:0000313" key="4">
    <source>
        <dbReference type="Proteomes" id="UP000596660"/>
    </source>
</evidence>